<dbReference type="SUPFAM" id="SSF53335">
    <property type="entry name" value="S-adenosyl-L-methionine-dependent methyltransferases"/>
    <property type="match status" value="1"/>
</dbReference>
<evidence type="ECO:0000256" key="4">
    <source>
        <dbReference type="ARBA" id="ARBA00022691"/>
    </source>
</evidence>
<evidence type="ECO:0000256" key="7">
    <source>
        <dbReference type="ARBA" id="ARBA00049120"/>
    </source>
</evidence>
<dbReference type="GO" id="GO:0008170">
    <property type="term" value="F:N-methyltransferase activity"/>
    <property type="evidence" value="ECO:0007669"/>
    <property type="project" value="InterPro"/>
</dbReference>
<evidence type="ECO:0000256" key="6">
    <source>
        <dbReference type="ARBA" id="ARBA00023125"/>
    </source>
</evidence>
<dbReference type="InterPro" id="IPR029063">
    <property type="entry name" value="SAM-dependent_MTases_sf"/>
</dbReference>
<name>A0AA49FJW9_9PROT</name>
<dbReference type="AlphaFoldDB" id="A0AA49FJW9"/>
<comment type="similarity">
    <text evidence="1">Belongs to the N(4)/N(6)-methyltransferase family. N(4) subfamily.</text>
</comment>
<dbReference type="PRINTS" id="PR00508">
    <property type="entry name" value="S21N4MTFRASE"/>
</dbReference>
<keyword evidence="6" id="KW-0238">DNA-binding</keyword>
<dbReference type="KEGG" id="npv:OHM77_09815"/>
<dbReference type="InterPro" id="IPR002941">
    <property type="entry name" value="DNA_methylase_N4/N6"/>
</dbReference>
<keyword evidence="4" id="KW-0949">S-adenosyl-L-methionine</keyword>
<evidence type="ECO:0000256" key="9">
    <source>
        <dbReference type="SAM" id="MobiDB-lite"/>
    </source>
</evidence>
<dbReference type="PANTHER" id="PTHR13370:SF3">
    <property type="entry name" value="TRNA (GUANINE(10)-N2)-METHYLTRANSFERASE HOMOLOG"/>
    <property type="match status" value="1"/>
</dbReference>
<gene>
    <name evidence="11" type="ORF">OHM77_09815</name>
</gene>
<reference evidence="11" key="1">
    <citation type="journal article" date="2023" name="Nat. Microbiol.">
        <title>Enrichment and characterization of a nitric oxide-reducing microbial community in a continuous bioreactor.</title>
        <authorList>
            <person name="Garrido-Amador P."/>
            <person name="Stortenbeker N."/>
            <person name="Wessels H.J.C.T."/>
            <person name="Speth D.R."/>
            <person name="Garcia-Heredia I."/>
            <person name="Kartal B."/>
        </authorList>
    </citation>
    <scope>NUCLEOTIDE SEQUENCE</scope>
    <source>
        <strain evidence="11">MAG1</strain>
    </source>
</reference>
<dbReference type="Gene3D" id="3.40.50.150">
    <property type="entry name" value="Vaccinia Virus protein VP39"/>
    <property type="match status" value="1"/>
</dbReference>
<feature type="domain" description="DNA methylase N-4/N-6" evidence="10">
    <location>
        <begin position="25"/>
        <end position="263"/>
    </location>
</feature>
<dbReference type="InterPro" id="IPR017985">
    <property type="entry name" value="MeTrfase_CN4_CS"/>
</dbReference>
<dbReference type="GO" id="GO:0032259">
    <property type="term" value="P:methylation"/>
    <property type="evidence" value="ECO:0007669"/>
    <property type="project" value="UniProtKB-KW"/>
</dbReference>
<dbReference type="GO" id="GO:0009307">
    <property type="term" value="P:DNA restriction-modification system"/>
    <property type="evidence" value="ECO:0007669"/>
    <property type="project" value="UniProtKB-KW"/>
</dbReference>
<comment type="catalytic activity">
    <reaction evidence="7">
        <text>a 2'-deoxycytidine in DNA + S-adenosyl-L-methionine = an N(4)-methyl-2'-deoxycytidine in DNA + S-adenosyl-L-homocysteine + H(+)</text>
        <dbReference type="Rhea" id="RHEA:16857"/>
        <dbReference type="Rhea" id="RHEA-COMP:11369"/>
        <dbReference type="Rhea" id="RHEA-COMP:13674"/>
        <dbReference type="ChEBI" id="CHEBI:15378"/>
        <dbReference type="ChEBI" id="CHEBI:57856"/>
        <dbReference type="ChEBI" id="CHEBI:59789"/>
        <dbReference type="ChEBI" id="CHEBI:85452"/>
        <dbReference type="ChEBI" id="CHEBI:137933"/>
        <dbReference type="EC" id="2.1.1.113"/>
    </reaction>
</comment>
<dbReference type="EC" id="2.1.1.-" evidence="8"/>
<dbReference type="PANTHER" id="PTHR13370">
    <property type="entry name" value="RNA METHYLASE-RELATED"/>
    <property type="match status" value="1"/>
</dbReference>
<evidence type="ECO:0000256" key="3">
    <source>
        <dbReference type="ARBA" id="ARBA00022679"/>
    </source>
</evidence>
<evidence type="ECO:0000256" key="5">
    <source>
        <dbReference type="ARBA" id="ARBA00022747"/>
    </source>
</evidence>
<sequence>MALKTEIVQGDCVEELRHYPDDFFDLIVTSPPYADRRQHTYGGIKPEQYVDWFIGRSAEFLRVLKPTGSFVLNIKEKAENGERHTYVIELILALRQQGWLWTDEYIWHKRNCYPGKWPNRFRDAWERCLHFTKSRKFKMNQESVMVPMGDWADARLKSLGKNDVVRFDSQVGSGFGKNIANWAQRTMAYPTNVLHLATECGNKNHSAAFPRALPEWFIKLFTDEGDWVLDPFAGSGTTLEVAKSLGRNAVGIDILFEYCEMARETVLGNQYQLLEERARYAVTNQETNGRVHRKKHSKLPSEAPGKPRRAKA</sequence>
<dbReference type="GO" id="GO:0015667">
    <property type="term" value="F:site-specific DNA-methyltransferase (cytosine-N4-specific) activity"/>
    <property type="evidence" value="ECO:0007669"/>
    <property type="project" value="UniProtKB-EC"/>
</dbReference>
<evidence type="ECO:0000256" key="8">
    <source>
        <dbReference type="RuleBase" id="RU362026"/>
    </source>
</evidence>
<evidence type="ECO:0000313" key="11">
    <source>
        <dbReference type="EMBL" id="WIM04990.1"/>
    </source>
</evidence>
<dbReference type="Proteomes" id="UP001234916">
    <property type="component" value="Chromosome"/>
</dbReference>
<evidence type="ECO:0000256" key="1">
    <source>
        <dbReference type="ARBA" id="ARBA00010203"/>
    </source>
</evidence>
<keyword evidence="2" id="KW-0489">Methyltransferase</keyword>
<dbReference type="GO" id="GO:0005737">
    <property type="term" value="C:cytoplasm"/>
    <property type="evidence" value="ECO:0007669"/>
    <property type="project" value="TreeGrafter"/>
</dbReference>
<evidence type="ECO:0000256" key="2">
    <source>
        <dbReference type="ARBA" id="ARBA00022603"/>
    </source>
</evidence>
<dbReference type="EMBL" id="CP107246">
    <property type="protein sequence ID" value="WIM04990.1"/>
    <property type="molecule type" value="Genomic_DNA"/>
</dbReference>
<dbReference type="Pfam" id="PF01555">
    <property type="entry name" value="N6_N4_Mtase"/>
    <property type="match status" value="1"/>
</dbReference>
<dbReference type="PROSITE" id="PS00093">
    <property type="entry name" value="N4_MTASE"/>
    <property type="match status" value="1"/>
</dbReference>
<keyword evidence="5" id="KW-0680">Restriction system</keyword>
<keyword evidence="3" id="KW-0808">Transferase</keyword>
<proteinExistence type="inferred from homology"/>
<dbReference type="InterPro" id="IPR001091">
    <property type="entry name" value="RM_Methyltransferase"/>
</dbReference>
<dbReference type="GO" id="GO:0003677">
    <property type="term" value="F:DNA binding"/>
    <property type="evidence" value="ECO:0007669"/>
    <property type="project" value="UniProtKB-KW"/>
</dbReference>
<evidence type="ECO:0000259" key="10">
    <source>
        <dbReference type="Pfam" id="PF01555"/>
    </source>
</evidence>
<dbReference type="REBASE" id="965931">
    <property type="entry name" value="M.NpeMAG1ORF9815P"/>
</dbReference>
<organism evidence="11">
    <name type="scientific">Candidatus Nitricoxidivorans perseverans</name>
    <dbReference type="NCBI Taxonomy" id="2975601"/>
    <lineage>
        <taxon>Bacteria</taxon>
        <taxon>Pseudomonadati</taxon>
        <taxon>Pseudomonadota</taxon>
        <taxon>Betaproteobacteria</taxon>
        <taxon>Nitrosomonadales</taxon>
        <taxon>Sterolibacteriaceae</taxon>
        <taxon>Candidatus Nitricoxidivorans</taxon>
    </lineage>
</organism>
<protein>
    <recommendedName>
        <fullName evidence="8">Methyltransferase</fullName>
        <ecNumber evidence="8">2.1.1.-</ecNumber>
    </recommendedName>
</protein>
<accession>A0AA49FJW9</accession>
<feature type="region of interest" description="Disordered" evidence="9">
    <location>
        <begin position="284"/>
        <end position="312"/>
    </location>
</feature>